<dbReference type="Gene3D" id="3.40.50.720">
    <property type="entry name" value="NAD(P)-binding Rossmann-like Domain"/>
    <property type="match status" value="1"/>
</dbReference>
<evidence type="ECO:0000313" key="4">
    <source>
        <dbReference type="Proteomes" id="UP000008722"/>
    </source>
</evidence>
<reference evidence="4" key="1">
    <citation type="submission" date="2010-11" db="EMBL/GenBank/DDBJ databases">
        <title>The complete sequence of chromosome of Oceanithermus profundus DSM 14977.</title>
        <authorList>
            <consortium name="US DOE Joint Genome Institute (JGI-PGF)"/>
            <person name="Lucas S."/>
            <person name="Copeland A."/>
            <person name="Lapidus A."/>
            <person name="Bruce D."/>
            <person name="Goodwin L."/>
            <person name="Pitluck S."/>
            <person name="Kyrpides N."/>
            <person name="Mavromatis K."/>
            <person name="Pagani I."/>
            <person name="Ivanova N."/>
            <person name="Zhang X."/>
            <person name="Brettin T."/>
            <person name="Detter J.C."/>
            <person name="Tapia R."/>
            <person name="Han C."/>
            <person name="Land M."/>
            <person name="Hauser L."/>
            <person name="Markowitz V."/>
            <person name="Cheng J.-F."/>
            <person name="Hugenholtz P."/>
            <person name="Woyke T."/>
            <person name="Wu D."/>
            <person name="Tindall B."/>
            <person name="Faehnrich R."/>
            <person name="Brambilla E."/>
            <person name="Klenk H.-P."/>
            <person name="Eisen J.A."/>
        </authorList>
    </citation>
    <scope>NUCLEOTIDE SEQUENCE [LARGE SCALE GENOMIC DNA]</scope>
    <source>
        <strain evidence="4">DSM 14977 / NBRC 100410 / VKM B-2274 / 506</strain>
    </source>
</reference>
<dbReference type="EMBL" id="CP002361">
    <property type="protein sequence ID" value="ADR35995.1"/>
    <property type="molecule type" value="Genomic_DNA"/>
</dbReference>
<sequence precursor="true">METILGAGGPVGRALAAELEKQGRPLRLVRRNPGAERPGVEARTADLTDPEATERAVAGSTVCYLTVGLPYRAAVWARDWPRVMENVIRACGRHEARLVFFDNVYMYDPDHLSRMTEATPVRPVSRKGRVRARVARMVQEAMQRGEIEALIARSADFFGYGKPWSGVLNFLAFEPLSRGRKAIWFASADRPHNFTYLPDAARALALLGASDAAYGEVWHLPSGEARTGRAWVEGVAAALGIRPGLQVITPAMARLAGLFQPLVRETVEMLYQYDRPYVFDSAKIAARFGLEPTPADAALAEVARRDYGVGR</sequence>
<dbReference type="InterPro" id="IPR036291">
    <property type="entry name" value="NAD(P)-bd_dom_sf"/>
</dbReference>
<organism evidence="3 4">
    <name type="scientific">Oceanithermus profundus (strain DSM 14977 / NBRC 100410 / VKM B-2274 / 506)</name>
    <dbReference type="NCBI Taxonomy" id="670487"/>
    <lineage>
        <taxon>Bacteria</taxon>
        <taxon>Thermotogati</taxon>
        <taxon>Deinococcota</taxon>
        <taxon>Deinococci</taxon>
        <taxon>Thermales</taxon>
        <taxon>Thermaceae</taxon>
        <taxon>Oceanithermus</taxon>
    </lineage>
</organism>
<reference evidence="3 4" key="2">
    <citation type="journal article" date="2011" name="Stand. Genomic Sci.">
        <title>Complete genome sequence of Oceanithermus profundus type strain (506).</title>
        <authorList>
            <person name="Pati A."/>
            <person name="Zhang X."/>
            <person name="Lapidus A."/>
            <person name="Nolan M."/>
            <person name="Lucas S."/>
            <person name="Del Rio T.G."/>
            <person name="Tice H."/>
            <person name="Cheng J.F."/>
            <person name="Tapia R."/>
            <person name="Han C."/>
            <person name="Goodwin L."/>
            <person name="Pitluck S."/>
            <person name="Liolios K."/>
            <person name="Pagani I."/>
            <person name="Ivanova N."/>
            <person name="Mavromatis K."/>
            <person name="Chen A."/>
            <person name="Palaniappan K."/>
            <person name="Hauser L."/>
            <person name="Jeffries C.D."/>
            <person name="Brambilla E.M."/>
            <person name="Rohl A."/>
            <person name="Mwirichia R."/>
            <person name="Rohde M."/>
            <person name="Tindall B.J."/>
            <person name="Sikorski J."/>
            <person name="Wirth R."/>
            <person name="Goker M."/>
            <person name="Woyke T."/>
            <person name="Detter J.C."/>
            <person name="Bristow J."/>
            <person name="Eisen J.A."/>
            <person name="Markowitz V."/>
            <person name="Hugenholtz P."/>
            <person name="Kyrpides N.C."/>
            <person name="Klenk H.P."/>
            <person name="Land M."/>
        </authorList>
    </citation>
    <scope>NUCLEOTIDE SEQUENCE [LARGE SCALE GENOMIC DNA]</scope>
    <source>
        <strain evidence="4">DSM 14977 / NBRC 100410 / VKM B-2274 / 506</strain>
    </source>
</reference>
<evidence type="ECO:0000256" key="1">
    <source>
        <dbReference type="SAM" id="MobiDB-lite"/>
    </source>
</evidence>
<dbReference type="KEGG" id="opr:Ocepr_0537"/>
<accession>E4U6Z2</accession>
<proteinExistence type="predicted"/>
<feature type="region of interest" description="Disordered" evidence="1">
    <location>
        <begin position="31"/>
        <end position="53"/>
    </location>
</feature>
<feature type="domain" description="NAD-dependent epimerase/dehydratase" evidence="2">
    <location>
        <begin position="4"/>
        <end position="210"/>
    </location>
</feature>
<dbReference type="InterPro" id="IPR050177">
    <property type="entry name" value="Lipid_A_modif_metabolic_enz"/>
</dbReference>
<dbReference type="Pfam" id="PF01370">
    <property type="entry name" value="Epimerase"/>
    <property type="match status" value="1"/>
</dbReference>
<evidence type="ECO:0000313" key="3">
    <source>
        <dbReference type="EMBL" id="ADR35995.1"/>
    </source>
</evidence>
<dbReference type="PANTHER" id="PTHR43245">
    <property type="entry name" value="BIFUNCTIONAL POLYMYXIN RESISTANCE PROTEIN ARNA"/>
    <property type="match status" value="1"/>
</dbReference>
<dbReference type="AlphaFoldDB" id="E4U6Z2"/>
<dbReference type="RefSeq" id="WP_013457165.1">
    <property type="nucleotide sequence ID" value="NC_014761.1"/>
</dbReference>
<dbReference type="HOGENOM" id="CLU_049717_1_0_0"/>
<dbReference type="STRING" id="670487.Ocepr_0537"/>
<protein>
    <submittedName>
        <fullName evidence="3">NAD-dependent epimerase/dehydratase</fullName>
    </submittedName>
</protein>
<gene>
    <name evidence="3" type="ordered locus">Ocepr_0537</name>
</gene>
<evidence type="ECO:0000259" key="2">
    <source>
        <dbReference type="Pfam" id="PF01370"/>
    </source>
</evidence>
<dbReference type="InterPro" id="IPR001509">
    <property type="entry name" value="Epimerase_deHydtase"/>
</dbReference>
<keyword evidence="4" id="KW-1185">Reference proteome</keyword>
<dbReference type="SUPFAM" id="SSF51735">
    <property type="entry name" value="NAD(P)-binding Rossmann-fold domains"/>
    <property type="match status" value="1"/>
</dbReference>
<dbReference type="PANTHER" id="PTHR43245:SF13">
    <property type="entry name" value="UDP-D-APIOSE_UDP-D-XYLOSE SYNTHASE 2"/>
    <property type="match status" value="1"/>
</dbReference>
<dbReference type="Proteomes" id="UP000008722">
    <property type="component" value="Chromosome"/>
</dbReference>
<dbReference type="eggNOG" id="COG0451">
    <property type="taxonomic scope" value="Bacteria"/>
</dbReference>
<name>E4U6Z2_OCEP5</name>